<feature type="compositionally biased region" description="Basic and acidic residues" evidence="1">
    <location>
        <begin position="1"/>
        <end position="15"/>
    </location>
</feature>
<reference evidence="2 3" key="1">
    <citation type="submission" date="2017-11" db="EMBL/GenBank/DDBJ databases">
        <title>Complete genome of Rhizobium leguminosarum Norway, an ineffective micro-symbiont.</title>
        <authorList>
            <person name="Hoffrichter A."/>
            <person name="Liang J."/>
            <person name="Brachmann A."/>
            <person name="Marin M."/>
        </authorList>
    </citation>
    <scope>NUCLEOTIDE SEQUENCE [LARGE SCALE GENOMIC DNA]</scope>
    <source>
        <strain evidence="2 3">Norway</strain>
    </source>
</reference>
<dbReference type="Proteomes" id="UP000238523">
    <property type="component" value="Chromosome"/>
</dbReference>
<evidence type="ECO:0000313" key="2">
    <source>
        <dbReference type="EMBL" id="AUW41042.1"/>
    </source>
</evidence>
<name>A0A2K9YYH4_RHILE</name>
<evidence type="ECO:0000313" key="3">
    <source>
        <dbReference type="Proteomes" id="UP000238523"/>
    </source>
</evidence>
<dbReference type="EMBL" id="CP025012">
    <property type="protein sequence ID" value="AUW41042.1"/>
    <property type="molecule type" value="Genomic_DNA"/>
</dbReference>
<gene>
    <name evidence="2" type="ORF">CUJ84_Chr000635</name>
</gene>
<feature type="region of interest" description="Disordered" evidence="1">
    <location>
        <begin position="1"/>
        <end position="21"/>
    </location>
</feature>
<dbReference type="AlphaFoldDB" id="A0A2K9YYH4"/>
<accession>A0A2K9YYH4</accession>
<proteinExistence type="predicted"/>
<evidence type="ECO:0000256" key="1">
    <source>
        <dbReference type="SAM" id="MobiDB-lite"/>
    </source>
</evidence>
<sequence length="60" mass="6835">MISPDDSRRGERQVARDATAGMFEPENMIGVETLAPSWRRAVQMNRCNHAEPIWAGFKFV</sequence>
<protein>
    <submittedName>
        <fullName evidence="2">Uncharacterized protein</fullName>
    </submittedName>
</protein>
<organism evidence="2 3">
    <name type="scientific">Rhizobium leguminosarum</name>
    <dbReference type="NCBI Taxonomy" id="384"/>
    <lineage>
        <taxon>Bacteria</taxon>
        <taxon>Pseudomonadati</taxon>
        <taxon>Pseudomonadota</taxon>
        <taxon>Alphaproteobacteria</taxon>
        <taxon>Hyphomicrobiales</taxon>
        <taxon>Rhizobiaceae</taxon>
        <taxon>Rhizobium/Agrobacterium group</taxon>
        <taxon>Rhizobium</taxon>
    </lineage>
</organism>